<dbReference type="InterPro" id="IPR050744">
    <property type="entry name" value="AI-2_Isomerase_LsrG"/>
</dbReference>
<proteinExistence type="predicted"/>
<dbReference type="InterPro" id="IPR011008">
    <property type="entry name" value="Dimeric_a/b-barrel"/>
</dbReference>
<evidence type="ECO:0000313" key="3">
    <source>
        <dbReference type="Proteomes" id="UP000240892"/>
    </source>
</evidence>
<accession>A0A2T2XYV6</accession>
<dbReference type="PANTHER" id="PTHR33336:SF3">
    <property type="entry name" value="ABM DOMAIN-CONTAINING PROTEIN"/>
    <property type="match status" value="1"/>
</dbReference>
<protein>
    <submittedName>
        <fullName evidence="2">Antibiotic biosynthesis monooxygenase</fullName>
    </submittedName>
</protein>
<dbReference type="GO" id="GO:0004497">
    <property type="term" value="F:monooxygenase activity"/>
    <property type="evidence" value="ECO:0007669"/>
    <property type="project" value="UniProtKB-KW"/>
</dbReference>
<dbReference type="Proteomes" id="UP000240892">
    <property type="component" value="Unassembled WGS sequence"/>
</dbReference>
<name>A0A2T2XYV6_9ENTR</name>
<comment type="caution">
    <text evidence="2">The sequence shown here is derived from an EMBL/GenBank/DDBJ whole genome shotgun (WGS) entry which is preliminary data.</text>
</comment>
<keyword evidence="2" id="KW-0503">Monooxygenase</keyword>
<evidence type="ECO:0000313" key="2">
    <source>
        <dbReference type="EMBL" id="PSR45441.1"/>
    </source>
</evidence>
<dbReference type="EMBL" id="PYHO01000016">
    <property type="protein sequence ID" value="PSR45441.1"/>
    <property type="molecule type" value="Genomic_DNA"/>
</dbReference>
<dbReference type="SUPFAM" id="SSF54909">
    <property type="entry name" value="Dimeric alpha+beta barrel"/>
    <property type="match status" value="1"/>
</dbReference>
<evidence type="ECO:0000259" key="1">
    <source>
        <dbReference type="PROSITE" id="PS51725"/>
    </source>
</evidence>
<dbReference type="InterPro" id="IPR007138">
    <property type="entry name" value="ABM_dom"/>
</dbReference>
<dbReference type="PROSITE" id="PS51725">
    <property type="entry name" value="ABM"/>
    <property type="match status" value="1"/>
</dbReference>
<dbReference type="PANTHER" id="PTHR33336">
    <property type="entry name" value="QUINOL MONOOXYGENASE YGIN-RELATED"/>
    <property type="match status" value="1"/>
</dbReference>
<dbReference type="Gene3D" id="3.30.70.100">
    <property type="match status" value="1"/>
</dbReference>
<dbReference type="RefSeq" id="WP_106929196.1">
    <property type="nucleotide sequence ID" value="NZ_CABMMU010000016.1"/>
</dbReference>
<sequence length="96" mass="11072">MIAILAVLKAQPGKTQALREALSALLRPTREEPGNLEYALFQRRDEPETFYMHERWRDQAALDHHVSQAHFQAFVGQMDTLLAEPLRLEYLTPIEA</sequence>
<gene>
    <name evidence="2" type="ORF">C8256_18180</name>
</gene>
<keyword evidence="3" id="KW-1185">Reference proteome</keyword>
<feature type="domain" description="ABM" evidence="1">
    <location>
        <begin position="2"/>
        <end position="90"/>
    </location>
</feature>
<organism evidence="2 3">
    <name type="scientific">Kluyvera genomosp. 2</name>
    <dbReference type="NCBI Taxonomy" id="2774054"/>
    <lineage>
        <taxon>Bacteria</taxon>
        <taxon>Pseudomonadati</taxon>
        <taxon>Pseudomonadota</taxon>
        <taxon>Gammaproteobacteria</taxon>
        <taxon>Enterobacterales</taxon>
        <taxon>Enterobacteriaceae</taxon>
        <taxon>Kluyvera</taxon>
    </lineage>
</organism>
<keyword evidence="2" id="KW-0560">Oxidoreductase</keyword>
<dbReference type="Pfam" id="PF03992">
    <property type="entry name" value="ABM"/>
    <property type="match status" value="1"/>
</dbReference>
<reference evidence="2 3" key="1">
    <citation type="submission" date="2018-03" db="EMBL/GenBank/DDBJ databases">
        <title>First report of an OXA-48+CTX-M-M-producing Kluyvera ascorbata clone recovered from patients admitted in a University Hospital in Madrid, Spain.</title>
        <authorList>
            <person name="Hernandez-Garcia M."/>
            <person name="Leon-Sampedro R."/>
            <person name="Perez-Viso B."/>
            <person name="Morosini M.I."/>
            <person name="Lopez-Fresnena N."/>
            <person name="Coque T.M."/>
            <person name="Bonten M."/>
            <person name="Malhotra-Kumar S."/>
            <person name="Ruiz-Garbajosa P."/>
            <person name="Canton R."/>
        </authorList>
    </citation>
    <scope>NUCLEOTIDE SEQUENCE [LARGE SCALE GENOMIC DNA]</scope>
    <source>
        <strain evidence="2 3">KA2</strain>
    </source>
</reference>
<dbReference type="AlphaFoldDB" id="A0A2T2XYV6"/>